<evidence type="ECO:0000313" key="2">
    <source>
        <dbReference type="EMBL" id="MBS2209964.1"/>
    </source>
</evidence>
<name>A0ABS5K4M6_9BACT</name>
<dbReference type="RefSeq" id="WP_212223971.1">
    <property type="nucleotide sequence ID" value="NZ_JAGUCN010000001.1"/>
</dbReference>
<keyword evidence="3" id="KW-1185">Reference proteome</keyword>
<dbReference type="InterPro" id="IPR008894">
    <property type="entry name" value="QdtA_cupin_dom"/>
</dbReference>
<comment type="caution">
    <text evidence="2">The sequence shown here is derived from an EMBL/GenBank/DDBJ whole genome shotgun (WGS) entry which is preliminary data.</text>
</comment>
<evidence type="ECO:0000259" key="1">
    <source>
        <dbReference type="Pfam" id="PF05523"/>
    </source>
</evidence>
<dbReference type="InterPro" id="IPR014710">
    <property type="entry name" value="RmlC-like_jellyroll"/>
</dbReference>
<organism evidence="2 3">
    <name type="scientific">Carboxylicivirga mesophila</name>
    <dbReference type="NCBI Taxonomy" id="1166478"/>
    <lineage>
        <taxon>Bacteria</taxon>
        <taxon>Pseudomonadati</taxon>
        <taxon>Bacteroidota</taxon>
        <taxon>Bacteroidia</taxon>
        <taxon>Marinilabiliales</taxon>
        <taxon>Marinilabiliaceae</taxon>
        <taxon>Carboxylicivirga</taxon>
    </lineage>
</organism>
<proteinExistence type="predicted"/>
<dbReference type="Pfam" id="PF05523">
    <property type="entry name" value="FdtA"/>
    <property type="match status" value="1"/>
</dbReference>
<dbReference type="InterPro" id="IPR011051">
    <property type="entry name" value="RmlC_Cupin_sf"/>
</dbReference>
<gene>
    <name evidence="2" type="ORF">KEM09_01015</name>
</gene>
<dbReference type="EMBL" id="JAGUCN010000001">
    <property type="protein sequence ID" value="MBS2209964.1"/>
    <property type="molecule type" value="Genomic_DNA"/>
</dbReference>
<evidence type="ECO:0000313" key="3">
    <source>
        <dbReference type="Proteomes" id="UP000721861"/>
    </source>
</evidence>
<reference evidence="2 3" key="1">
    <citation type="journal article" date="2014" name="Int. J. Syst. Evol. Microbiol.">
        <title>Carboxylicivirga gen. nov. in the family Marinilabiliaceae with two novel species, Carboxylicivirga mesophila sp. nov. and Carboxylicivirga taeanensis sp. nov., and reclassification of Cytophaga fermentans as Saccharicrinis fermentans gen. nov., comb. nov.</title>
        <authorList>
            <person name="Yang S.H."/>
            <person name="Seo H.S."/>
            <person name="Woo J.H."/>
            <person name="Oh H.M."/>
            <person name="Jang H."/>
            <person name="Lee J.H."/>
            <person name="Kim S.J."/>
            <person name="Kwon K.K."/>
        </authorList>
    </citation>
    <scope>NUCLEOTIDE SEQUENCE [LARGE SCALE GENOMIC DNA]</scope>
    <source>
        <strain evidence="2 3">JCM 18290</strain>
    </source>
</reference>
<dbReference type="Proteomes" id="UP000721861">
    <property type="component" value="Unassembled WGS sequence"/>
</dbReference>
<accession>A0ABS5K4M6</accession>
<dbReference type="CDD" id="cd20292">
    <property type="entry name" value="cupin_QdtA-like"/>
    <property type="match status" value="1"/>
</dbReference>
<dbReference type="Gene3D" id="2.60.120.10">
    <property type="entry name" value="Jelly Rolls"/>
    <property type="match status" value="1"/>
</dbReference>
<feature type="domain" description="Sugar 3,4-ketoisomerase QdtA cupin" evidence="1">
    <location>
        <begin position="6"/>
        <end position="132"/>
    </location>
</feature>
<protein>
    <submittedName>
        <fullName evidence="2">WxcM-like domain-containing protein</fullName>
    </submittedName>
</protein>
<dbReference type="SUPFAM" id="SSF51182">
    <property type="entry name" value="RmlC-like cupins"/>
    <property type="match status" value="1"/>
</dbReference>
<sequence>MNSVEDCILINIPQINSEAGRLSVAQGSKMPFDVKRVYYTYDIPSGAERGGHAHKALQQLIIAASGSFEVIIDDGHSCKSIFLNKPNIGLLVKPGIWREINNFSSGSVVLVLASDVYTESDYIRNYEDFKLHKK</sequence>